<protein>
    <submittedName>
        <fullName evidence="3">EF-hand domain-containing protein</fullName>
    </submittedName>
</protein>
<evidence type="ECO:0000313" key="4">
    <source>
        <dbReference type="Proteomes" id="UP000548632"/>
    </source>
</evidence>
<dbReference type="EMBL" id="JABVCQ010000001">
    <property type="protein sequence ID" value="MBB1124671.1"/>
    <property type="molecule type" value="Genomic_DNA"/>
</dbReference>
<name>A0A839H453_9GAMM</name>
<dbReference type="Gene3D" id="1.10.238.10">
    <property type="entry name" value="EF-hand"/>
    <property type="match status" value="1"/>
</dbReference>
<dbReference type="PROSITE" id="PS50222">
    <property type="entry name" value="EF_HAND_2"/>
    <property type="match status" value="2"/>
</dbReference>
<sequence length="139" mass="14979">MRWSITIKEELVMQNRQLRQLTTTIAVGGLLFMTLSSDAQPPFGAAGGGAGMGRMMMPAFSTFDANGDGQLTRDEFEQARAARIAERSQQGYQMRGLANAPGFDQFDQNKDGQVTAAEFAAIQSQHRGAGPAVPSPIQK</sequence>
<dbReference type="InterPro" id="IPR002048">
    <property type="entry name" value="EF_hand_dom"/>
</dbReference>
<dbReference type="InterPro" id="IPR018247">
    <property type="entry name" value="EF_Hand_1_Ca_BS"/>
</dbReference>
<reference evidence="3 4" key="1">
    <citation type="journal article" date="2020" name="Arch. Microbiol.">
        <title>The genome sequence of the giant phototrophic gammaproteobacterium Thiospirillum jenense gives insight into its physiological properties and phylogenetic relationships.</title>
        <authorList>
            <person name="Imhoff J.F."/>
            <person name="Meyer T.E."/>
            <person name="Kyndt J.A."/>
        </authorList>
    </citation>
    <scope>NUCLEOTIDE SEQUENCE [LARGE SCALE GENOMIC DNA]</scope>
    <source>
        <strain evidence="3 4">DSM 216</strain>
    </source>
</reference>
<dbReference type="GO" id="GO:0005509">
    <property type="term" value="F:calcium ion binding"/>
    <property type="evidence" value="ECO:0007669"/>
    <property type="project" value="InterPro"/>
</dbReference>
<evidence type="ECO:0000256" key="1">
    <source>
        <dbReference type="SAM" id="MobiDB-lite"/>
    </source>
</evidence>
<dbReference type="SUPFAM" id="SSF47473">
    <property type="entry name" value="EF-hand"/>
    <property type="match status" value="1"/>
</dbReference>
<evidence type="ECO:0000313" key="3">
    <source>
        <dbReference type="EMBL" id="MBB1124671.1"/>
    </source>
</evidence>
<dbReference type="PROSITE" id="PS00018">
    <property type="entry name" value="EF_HAND_1"/>
    <property type="match status" value="2"/>
</dbReference>
<organism evidence="3 4">
    <name type="scientific">Thiospirillum jenense</name>
    <dbReference type="NCBI Taxonomy" id="1653858"/>
    <lineage>
        <taxon>Bacteria</taxon>
        <taxon>Pseudomonadati</taxon>
        <taxon>Pseudomonadota</taxon>
        <taxon>Gammaproteobacteria</taxon>
        <taxon>Chromatiales</taxon>
        <taxon>Chromatiaceae</taxon>
        <taxon>Thiospirillum</taxon>
    </lineage>
</organism>
<dbReference type="CDD" id="cd00051">
    <property type="entry name" value="EFh"/>
    <property type="match status" value="1"/>
</dbReference>
<dbReference type="Pfam" id="PF13499">
    <property type="entry name" value="EF-hand_7"/>
    <property type="match status" value="1"/>
</dbReference>
<dbReference type="InterPro" id="IPR011992">
    <property type="entry name" value="EF-hand-dom_pair"/>
</dbReference>
<comment type="caution">
    <text evidence="3">The sequence shown here is derived from an EMBL/GenBank/DDBJ whole genome shotgun (WGS) entry which is preliminary data.</text>
</comment>
<evidence type="ECO:0000259" key="2">
    <source>
        <dbReference type="PROSITE" id="PS50222"/>
    </source>
</evidence>
<accession>A0A839H453</accession>
<dbReference type="SMART" id="SM00054">
    <property type="entry name" value="EFh"/>
    <property type="match status" value="2"/>
</dbReference>
<keyword evidence="4" id="KW-1185">Reference proteome</keyword>
<gene>
    <name evidence="3" type="ORF">HUK38_00310</name>
</gene>
<proteinExistence type="predicted"/>
<feature type="domain" description="EF-hand" evidence="2">
    <location>
        <begin position="59"/>
        <end position="86"/>
    </location>
</feature>
<dbReference type="Proteomes" id="UP000548632">
    <property type="component" value="Unassembled WGS sequence"/>
</dbReference>
<feature type="domain" description="EF-hand" evidence="2">
    <location>
        <begin position="103"/>
        <end position="129"/>
    </location>
</feature>
<feature type="region of interest" description="Disordered" evidence="1">
    <location>
        <begin position="117"/>
        <end position="139"/>
    </location>
</feature>
<dbReference type="AlphaFoldDB" id="A0A839H453"/>